<keyword evidence="2" id="KW-0695">RNA-directed DNA polymerase</keyword>
<dbReference type="GO" id="GO:0003964">
    <property type="term" value="F:RNA-directed DNA polymerase activity"/>
    <property type="evidence" value="ECO:0007669"/>
    <property type="project" value="UniProtKB-KW"/>
</dbReference>
<dbReference type="Gene3D" id="3.30.70.1820">
    <property type="entry name" value="L1 transposable element, RRM domain"/>
    <property type="match status" value="1"/>
</dbReference>
<dbReference type="AlphaFoldDB" id="A0A0L7K3H0"/>
<evidence type="ECO:0000256" key="1">
    <source>
        <dbReference type="SAM" id="MobiDB-lite"/>
    </source>
</evidence>
<feature type="compositionally biased region" description="Polar residues" evidence="1">
    <location>
        <begin position="270"/>
        <end position="285"/>
    </location>
</feature>
<proteinExistence type="predicted"/>
<evidence type="ECO:0000313" key="2">
    <source>
        <dbReference type="EMBL" id="KOB52037.1"/>
    </source>
</evidence>
<feature type="compositionally biased region" description="Polar residues" evidence="1">
    <location>
        <begin position="227"/>
        <end position="240"/>
    </location>
</feature>
<feature type="compositionally biased region" description="Basic residues" evidence="1">
    <location>
        <begin position="251"/>
        <end position="260"/>
    </location>
</feature>
<name>A0A0L7K3H0_OPEBR</name>
<keyword evidence="3" id="KW-1185">Reference proteome</keyword>
<gene>
    <name evidence="2" type="ORF">OBRU01_26642</name>
</gene>
<keyword evidence="2" id="KW-0548">Nucleotidyltransferase</keyword>
<keyword evidence="2" id="KW-0540">Nuclease</keyword>
<keyword evidence="2" id="KW-0255">Endonuclease</keyword>
<accession>A0A0L7K3H0</accession>
<reference evidence="2 3" key="1">
    <citation type="journal article" date="2015" name="Genome Biol. Evol.">
        <title>The genome of winter moth (Operophtera brumata) provides a genomic perspective on sexual dimorphism and phenology.</title>
        <authorList>
            <person name="Derks M.F."/>
            <person name="Smit S."/>
            <person name="Salis L."/>
            <person name="Schijlen E."/>
            <person name="Bossers A."/>
            <person name="Mateman C."/>
            <person name="Pijl A.S."/>
            <person name="de Ridder D."/>
            <person name="Groenen M.A."/>
            <person name="Visser M.E."/>
            <person name="Megens H.J."/>
        </authorList>
    </citation>
    <scope>NUCLEOTIDE SEQUENCE [LARGE SCALE GENOMIC DNA]</scope>
    <source>
        <strain evidence="2">WM2013NL</strain>
        <tissue evidence="2">Head and thorax</tissue>
    </source>
</reference>
<dbReference type="Proteomes" id="UP000037510">
    <property type="component" value="Unassembled WGS sequence"/>
</dbReference>
<protein>
    <submittedName>
        <fullName evidence="2">Endonuclease-reverse transcriptase</fullName>
    </submittedName>
</protein>
<keyword evidence="2" id="KW-0808">Transferase</keyword>
<feature type="region of interest" description="Disordered" evidence="1">
    <location>
        <begin position="204"/>
        <end position="291"/>
    </location>
</feature>
<dbReference type="EMBL" id="JTDY01014369">
    <property type="protein sequence ID" value="KOB52037.1"/>
    <property type="molecule type" value="Genomic_DNA"/>
</dbReference>
<organism evidence="2 3">
    <name type="scientific">Operophtera brumata</name>
    <name type="common">Winter moth</name>
    <name type="synonym">Phalaena brumata</name>
    <dbReference type="NCBI Taxonomy" id="104452"/>
    <lineage>
        <taxon>Eukaryota</taxon>
        <taxon>Metazoa</taxon>
        <taxon>Ecdysozoa</taxon>
        <taxon>Arthropoda</taxon>
        <taxon>Hexapoda</taxon>
        <taxon>Insecta</taxon>
        <taxon>Pterygota</taxon>
        <taxon>Neoptera</taxon>
        <taxon>Endopterygota</taxon>
        <taxon>Lepidoptera</taxon>
        <taxon>Glossata</taxon>
        <taxon>Ditrysia</taxon>
        <taxon>Geometroidea</taxon>
        <taxon>Geometridae</taxon>
        <taxon>Larentiinae</taxon>
        <taxon>Operophtera</taxon>
    </lineage>
</organism>
<comment type="caution">
    <text evidence="2">The sequence shown here is derived from an EMBL/GenBank/DDBJ whole genome shotgun (WGS) entry which is preliminary data.</text>
</comment>
<dbReference type="GO" id="GO:0004519">
    <property type="term" value="F:endonuclease activity"/>
    <property type="evidence" value="ECO:0007669"/>
    <property type="project" value="UniProtKB-KW"/>
</dbReference>
<sequence length="291" mass="34117">MTNLNMEQLSELMRELRGDISRDSEQSLGKIEARITKNINDHTDEKFNIMQGEIDSIKKISSDHSKKILELEKHIRCRNIIFFAVEEGEKSYEELESKITQIIKTEMATEFNKRELEMVRRMGKKTENKIRPIVTTFTTYGKKIAILKNKHHLKEKTIYVKEDFPQEILETRKKLQVQLQKERNEGKVAFLRYDKLIVKEPSNQENIEKDQGKHIYKNSKKRELETTPPNQIGSQYTSKDLPSPKYQAAAKKTKIRKNHTQRGQLHMTKYLQNHSDTPAYNTALSSDEHGE</sequence>
<keyword evidence="2" id="KW-0378">Hydrolase</keyword>
<evidence type="ECO:0000313" key="3">
    <source>
        <dbReference type="Proteomes" id="UP000037510"/>
    </source>
</evidence>